<dbReference type="GO" id="GO:0060090">
    <property type="term" value="F:molecular adaptor activity"/>
    <property type="evidence" value="ECO:0007669"/>
    <property type="project" value="TreeGrafter"/>
</dbReference>
<dbReference type="InterPro" id="IPR049255">
    <property type="entry name" value="Apc1_N"/>
</dbReference>
<dbReference type="GO" id="GO:0007091">
    <property type="term" value="P:metaphase/anaphase transition of mitotic cell cycle"/>
    <property type="evidence" value="ECO:0007669"/>
    <property type="project" value="TreeGrafter"/>
</dbReference>
<dbReference type="FunFam" id="1.25.10.10:FF:000435">
    <property type="entry name" value="Ubiquitin ligase subunit"/>
    <property type="match status" value="1"/>
</dbReference>
<dbReference type="Pfam" id="PF12859">
    <property type="entry name" value="ANAPC1"/>
    <property type="match status" value="1"/>
</dbReference>
<dbReference type="Pfam" id="PF20518">
    <property type="entry name" value="Apc1_MidN"/>
    <property type="match status" value="1"/>
</dbReference>
<dbReference type="PANTHER" id="PTHR12827:SF3">
    <property type="entry name" value="ANAPHASE-PROMOTING COMPLEX SUBUNIT 1"/>
    <property type="match status" value="1"/>
</dbReference>
<organism evidence="10 11">
    <name type="scientific">Elasticomyces elasticus</name>
    <dbReference type="NCBI Taxonomy" id="574655"/>
    <lineage>
        <taxon>Eukaryota</taxon>
        <taxon>Fungi</taxon>
        <taxon>Dikarya</taxon>
        <taxon>Ascomycota</taxon>
        <taxon>Pezizomycotina</taxon>
        <taxon>Dothideomycetes</taxon>
        <taxon>Dothideomycetidae</taxon>
        <taxon>Mycosphaerellales</taxon>
        <taxon>Teratosphaeriaceae</taxon>
        <taxon>Elasticomyces</taxon>
    </lineage>
</organism>
<evidence type="ECO:0000313" key="10">
    <source>
        <dbReference type="EMBL" id="KAK5690472.1"/>
    </source>
</evidence>
<accession>A0AAN7VVZ1</accession>
<comment type="similarity">
    <text evidence="1">Belongs to the APC1 family.</text>
</comment>
<evidence type="ECO:0000256" key="5">
    <source>
        <dbReference type="ARBA" id="ARBA00023306"/>
    </source>
</evidence>
<reference evidence="10" key="1">
    <citation type="submission" date="2023-08" db="EMBL/GenBank/DDBJ databases">
        <title>Black Yeasts Isolated from many extreme environments.</title>
        <authorList>
            <person name="Coleine C."/>
            <person name="Stajich J.E."/>
            <person name="Selbmann L."/>
        </authorList>
    </citation>
    <scope>NUCLEOTIDE SEQUENCE</scope>
    <source>
        <strain evidence="10">CCFEE 5810</strain>
    </source>
</reference>
<feature type="domain" description="Anaphase-promoting complex subunit 1 beta-sandwich" evidence="9">
    <location>
        <begin position="1748"/>
        <end position="1826"/>
    </location>
</feature>
<evidence type="ECO:0000256" key="1">
    <source>
        <dbReference type="ARBA" id="ARBA00010547"/>
    </source>
</evidence>
<feature type="region of interest" description="Disordered" evidence="6">
    <location>
        <begin position="481"/>
        <end position="542"/>
    </location>
</feature>
<feature type="region of interest" description="Disordered" evidence="6">
    <location>
        <begin position="92"/>
        <end position="122"/>
    </location>
</feature>
<dbReference type="Proteomes" id="UP001310594">
    <property type="component" value="Unassembled WGS sequence"/>
</dbReference>
<dbReference type="EMBL" id="JAVRQU010000025">
    <property type="protein sequence ID" value="KAK5690472.1"/>
    <property type="molecule type" value="Genomic_DNA"/>
</dbReference>
<keyword evidence="2" id="KW-0132">Cell division</keyword>
<dbReference type="GO" id="GO:0031145">
    <property type="term" value="P:anaphase-promoting complex-dependent catabolic process"/>
    <property type="evidence" value="ECO:0007669"/>
    <property type="project" value="TreeGrafter"/>
</dbReference>
<evidence type="ECO:0000256" key="2">
    <source>
        <dbReference type="ARBA" id="ARBA00022618"/>
    </source>
</evidence>
<dbReference type="InterPro" id="IPR024990">
    <property type="entry name" value="Apc1"/>
</dbReference>
<feature type="domain" description="Anaphase-promoting complex subunit 1 N-terminal" evidence="7">
    <location>
        <begin position="30"/>
        <end position="829"/>
    </location>
</feature>
<dbReference type="GO" id="GO:0051301">
    <property type="term" value="P:cell division"/>
    <property type="evidence" value="ECO:0007669"/>
    <property type="project" value="UniProtKB-KW"/>
</dbReference>
<dbReference type="InterPro" id="IPR048971">
    <property type="entry name" value="Apc1_3rd"/>
</dbReference>
<dbReference type="InterPro" id="IPR011989">
    <property type="entry name" value="ARM-like"/>
</dbReference>
<feature type="compositionally biased region" description="Gly residues" evidence="6">
    <location>
        <begin position="487"/>
        <end position="506"/>
    </location>
</feature>
<gene>
    <name evidence="10" type="primary">APC1</name>
    <name evidence="10" type="ORF">LTR97_012340</name>
</gene>
<evidence type="ECO:0000256" key="3">
    <source>
        <dbReference type="ARBA" id="ARBA00022737"/>
    </source>
</evidence>
<feature type="compositionally biased region" description="Basic and acidic residues" evidence="6">
    <location>
        <begin position="92"/>
        <end position="101"/>
    </location>
</feature>
<comment type="caution">
    <text evidence="10">The sequence shown here is derived from an EMBL/GenBank/DDBJ whole genome shotgun (WGS) entry which is preliminary data.</text>
</comment>
<dbReference type="Gene3D" id="1.25.10.10">
    <property type="entry name" value="Leucine-rich Repeat Variant"/>
    <property type="match status" value="2"/>
</dbReference>
<keyword evidence="4" id="KW-0498">Mitosis</keyword>
<keyword evidence="5" id="KW-0131">Cell cycle</keyword>
<dbReference type="Pfam" id="PF21282">
    <property type="entry name" value="APC1_3rd"/>
    <property type="match status" value="1"/>
</dbReference>
<protein>
    <submittedName>
        <fullName evidence="10">Anaphase-promoting complex subunit 1</fullName>
    </submittedName>
</protein>
<dbReference type="InterPro" id="IPR046794">
    <property type="entry name" value="Apc1_MidN"/>
</dbReference>
<evidence type="ECO:0000259" key="7">
    <source>
        <dbReference type="Pfam" id="PF12859"/>
    </source>
</evidence>
<evidence type="ECO:0000256" key="6">
    <source>
        <dbReference type="SAM" id="MobiDB-lite"/>
    </source>
</evidence>
<evidence type="ECO:0000259" key="9">
    <source>
        <dbReference type="Pfam" id="PF21282"/>
    </source>
</evidence>
<keyword evidence="3" id="KW-0677">Repeat</keyword>
<dbReference type="GO" id="GO:0070979">
    <property type="term" value="P:protein K11-linked ubiquitination"/>
    <property type="evidence" value="ECO:0007669"/>
    <property type="project" value="TreeGrafter"/>
</dbReference>
<name>A0AAN7VVZ1_9PEZI</name>
<dbReference type="GO" id="GO:0005680">
    <property type="term" value="C:anaphase-promoting complex"/>
    <property type="evidence" value="ECO:0007669"/>
    <property type="project" value="InterPro"/>
</dbReference>
<evidence type="ECO:0000259" key="8">
    <source>
        <dbReference type="Pfam" id="PF20518"/>
    </source>
</evidence>
<sequence>MAHSLSLGIHTPIALPHLIAEGLLPPEPKQELYQWETYVSDDDVEEELLVTKTCVVWSQGNSVRNVYRFELEGEDVVQAVLTQFSVDDTQRQDGLMGKEGRGGVGRHKLRHGQQQTTAARTPSEGSARALVILLKTKAHIHYLTGSKYIVPLPFEIEKAFPAPHGVILQRKPPTPPAIAVPPTPQLPAAPPNSFFFSQSQTQQPSASFLQSPNLAKSFQRSQPVKPSPLGGGGGGVTLDARLDALFQDTLGTSTTAQQVGEELESLYSLTSPLSDLGVVTYSLQHQKPHSVHRGQAGVSVEFEVLDPAERLIYVSSENELHHDTAAGELMLIATLNNELQTLTLWHAWYIPPTPLSELLAQRAAQKAAKAKRRSSFMSAVNIGTGTTTPGVRTRDHGRESFAGGGSLRRVGGEGLKVGKQRAAKGGRRSEVAVASRQEEEEVMKESMDPDFPYLPTGTGQSLQGVAGNGNRRVSSMNADKHANRDLVGGGGGGRRNTSFGGAGGGYGERKSFGGGGHRKSRGSTPGSSIFGRSLGVEDRDDSMDVDGYGEDGGESVEDVVKFMRNTYETAGAENVFGAVDDGFKRELVVRKLWSGTVGKWAAVGVGVLRDGVGMAGEDEGVGVWVCDRSTKEVTQLKLVVKQRELYPSLVGAGRRVAVPVLVGEEGMGKAGDVIKIRHGKVEAIMLAGRGVVFDNKSREVWTLPAAGEYRVYSPYDLQPINTVVGESVGRNRTLQISQTGLLLAQPGIRATFDEVDGEGTHHRRRLQIRPEDPAIGHLLEVCQSVLPEGAVEVRGLWCLAMARLYEGGGKGGFGGNTSCNLEWLAFAASILFYGVGLMDGKGRAGLKLTEMSVGRGGSGLRMERHGRRILGKQALSWLGGSQLDRRKDLMMPLAAGLAVELAQTVAVALSTGEAVAGRLMLALHVAREEGKLSTLSAGKFSVGPIIAQIGHWLGQDAWGFARGSYYALEGAGEELWAYVKSTPARAVQVQVMDAPIGVLQWFEHAIVHCSAENYPTLSVIARLDAGIAPSAAFSRTANRLTPRICALNGLLAATAGLTVAAVPTVELMAVHGLDNDMLETLPQAIAAPFMDAMSHCERDPPTTWPDNLLNLIGRDDTVRNNDHVVNVTHANVHFIHDVHSVCTMLDSYHQAIRTKEAARHSVSALIFSRDRRLLEAGNLLRYHSTQEAECVKQPDWSDAYHFEIQRRIIEHVTMRMWALPAGDGLLHYGSVSPMLTEKFVPNGFGARCLMHPMGITLNIDRSTMSEEKVGWAFFHAGVASGLLISKHVKGIDTSWVAFNKPPELTNRHAGLLLALGLGGHLRTLAKWLSFKYLTPKHTMTSVGLLLGLSASHIGTMDSLVTRMLSVHITRMLPPGAAELNVSPIAQTAGIMGIGLLYFGTQHRRMSEIMISEIEYLEVEDPDSGPDPLRDESYRLAAGFALGLINLGKGKDLRGLHGMHLPERLLSIAVGSRPVHAVHVFDRATAGAVVALALIYMKSGDEVIARKVNIPDTEAQFEHVRPDMLLLRSMAANIITWDNISVEGPRRPGAYFPIQWIEDNLPACYKGLAGTLVKETYVRNKHPLRTADVPFYNIITGLAWALGLKYAGSGNVVARDEILSILLMFDSVGGESYYYDAKLARSTVRRCMDVLALAAATVMAGTGDLKTFRCLRRRHGRTDGETPYGSHMATHLAIGALFMGGGTHTFGTSDFAIASLICAFYPLFPADVGDNRVHLQAFRHLWVFAAEARCLIVDDIDTRWSIKMPVEVTMRDGTVKELIAPCLLPELNTVARVATKDPAYWRVTLDFANNVEHLSAFKNNQTIYVRRCPPGEAHSSVFSSTSAALVVAQSAIAVGDLWRALFNIQALRGLDKADMELIMPRDPRSSIYMYGRSTVVDDKLVLRRAASSSDRDQLWNLRVLFAWAEKLRGEGGTAGWLRSEVIDALQAKVEERMREMGNAA</sequence>
<proteinExistence type="inferred from homology"/>
<feature type="region of interest" description="Disordered" evidence="6">
    <location>
        <begin position="380"/>
        <end position="446"/>
    </location>
</feature>
<dbReference type="PANTHER" id="PTHR12827">
    <property type="entry name" value="MEIOTIC CHECKPOINT REGULATOR TSG24 FAMILY MEMBER"/>
    <property type="match status" value="1"/>
</dbReference>
<feature type="compositionally biased region" description="Polar residues" evidence="6">
    <location>
        <begin position="112"/>
        <end position="122"/>
    </location>
</feature>
<evidence type="ECO:0000313" key="11">
    <source>
        <dbReference type="Proteomes" id="UP001310594"/>
    </source>
</evidence>
<evidence type="ECO:0000256" key="4">
    <source>
        <dbReference type="ARBA" id="ARBA00022776"/>
    </source>
</evidence>
<feature type="domain" description="Anaphase-promoting complex subunit 1 middle" evidence="8">
    <location>
        <begin position="1065"/>
        <end position="1117"/>
    </location>
</feature>